<evidence type="ECO:0000256" key="1">
    <source>
        <dbReference type="SAM" id="MobiDB-lite"/>
    </source>
</evidence>
<gene>
    <name evidence="2" type="ORF">QRT05_08945</name>
</gene>
<feature type="compositionally biased region" description="Pro residues" evidence="1">
    <location>
        <begin position="35"/>
        <end position="57"/>
    </location>
</feature>
<dbReference type="EMBL" id="JAUCGR010000002">
    <property type="protein sequence ID" value="MDM7831459.1"/>
    <property type="molecule type" value="Genomic_DNA"/>
</dbReference>
<reference evidence="2 3" key="1">
    <citation type="submission" date="2023-06" db="EMBL/GenBank/DDBJ databases">
        <title>Cellulomonas sp. MW9 Whole genome sequence.</title>
        <authorList>
            <person name="Park S."/>
        </authorList>
    </citation>
    <scope>NUCLEOTIDE SEQUENCE [LARGE SCALE GENOMIC DNA]</scope>
    <source>
        <strain evidence="2 3">MW9</strain>
    </source>
</reference>
<feature type="region of interest" description="Disordered" evidence="1">
    <location>
        <begin position="35"/>
        <end position="66"/>
    </location>
</feature>
<accession>A0ABT7S7G2</accession>
<evidence type="ECO:0008006" key="4">
    <source>
        <dbReference type="Google" id="ProtNLM"/>
    </source>
</evidence>
<keyword evidence="3" id="KW-1185">Reference proteome</keyword>
<organism evidence="2 3">
    <name type="scientific">Cellulomonas edaphi</name>
    <dbReference type="NCBI Taxonomy" id="3053468"/>
    <lineage>
        <taxon>Bacteria</taxon>
        <taxon>Bacillati</taxon>
        <taxon>Actinomycetota</taxon>
        <taxon>Actinomycetes</taxon>
        <taxon>Micrococcales</taxon>
        <taxon>Cellulomonadaceae</taxon>
        <taxon>Cellulomonas</taxon>
    </lineage>
</organism>
<name>A0ABT7S7G2_9CELL</name>
<dbReference type="RefSeq" id="WP_289446783.1">
    <property type="nucleotide sequence ID" value="NZ_JAUCGR010000002.1"/>
</dbReference>
<evidence type="ECO:0000313" key="3">
    <source>
        <dbReference type="Proteomes" id="UP001321453"/>
    </source>
</evidence>
<proteinExistence type="predicted"/>
<evidence type="ECO:0000313" key="2">
    <source>
        <dbReference type="EMBL" id="MDM7831459.1"/>
    </source>
</evidence>
<dbReference type="Proteomes" id="UP001321453">
    <property type="component" value="Unassembled WGS sequence"/>
</dbReference>
<dbReference type="SUPFAM" id="SSF82171">
    <property type="entry name" value="DPP6 N-terminal domain-like"/>
    <property type="match status" value="1"/>
</dbReference>
<protein>
    <recommendedName>
        <fullName evidence="4">Secreted protein</fullName>
    </recommendedName>
</protein>
<sequence length="476" mass="49478">MRLRRRRRMVGEVFAGVGVAASLLVALALGTAHEPPAPAQTPSPAPTLSAPPSPSATPGPTTSATATALPSQAQIDAGLGLPATTPAPSDVWKDVGPGWALGIYRPRWVTGTGDDPVFRSSVVLASPDGTAYHLRELPVDKDVTLAHWEPGATTALVTVAPVHDGFTEAGVRGWLDLRSGRLTREPGAVGEPVDDIAPEISFRGVDHHGDEIWFATYGLTGGGGPVTLVVQKHDGTLVRRVDLDGDVMYLGSSLLDPDGRLLVAPGHDENEATFDVVDLDTGRQTAHPYGVPGQYCQVVGWQSAVELLTRCRTAPWSSTGYESHLTTAADPLYVIRLDGGAPRKIRTLATPDPAVPLWHGLTLADGSVVVGALPLGSHDDGSCEAGLYSLDSVARPTPLGIDHVVAATPVGTLGSRLYAVTRTGCEPTTADTTQLESLDGSTRTALLRPPSPTSGRIEGGLGSWAVAGGPAARAWG</sequence>
<comment type="caution">
    <text evidence="2">The sequence shown here is derived from an EMBL/GenBank/DDBJ whole genome shotgun (WGS) entry which is preliminary data.</text>
</comment>